<organism evidence="9 10">
    <name type="scientific">Ramalina farinacea</name>
    <dbReference type="NCBI Taxonomy" id="258253"/>
    <lineage>
        <taxon>Eukaryota</taxon>
        <taxon>Fungi</taxon>
        <taxon>Dikarya</taxon>
        <taxon>Ascomycota</taxon>
        <taxon>Pezizomycotina</taxon>
        <taxon>Lecanoromycetes</taxon>
        <taxon>OSLEUM clade</taxon>
        <taxon>Lecanoromycetidae</taxon>
        <taxon>Lecanorales</taxon>
        <taxon>Lecanorineae</taxon>
        <taxon>Ramalinaceae</taxon>
        <taxon>Ramalina</taxon>
    </lineage>
</organism>
<reference evidence="9" key="1">
    <citation type="journal article" date="2023" name="Genome Biol. Evol.">
        <title>First Whole Genome Sequence and Flow Cytometry Genome Size Data for the Lichen-Forming Fungus Ramalina farinacea (Ascomycota).</title>
        <authorList>
            <person name="Llewellyn T."/>
            <person name="Mian S."/>
            <person name="Hill R."/>
            <person name="Leitch I.J."/>
            <person name="Gaya E."/>
        </authorList>
    </citation>
    <scope>NUCLEOTIDE SEQUENCE</scope>
    <source>
        <strain evidence="9">LIQ254RAFAR</strain>
    </source>
</reference>
<dbReference type="EMBL" id="JAPUFD010000013">
    <property type="protein sequence ID" value="MDI1491157.1"/>
    <property type="molecule type" value="Genomic_DNA"/>
</dbReference>
<dbReference type="GO" id="GO:0000472">
    <property type="term" value="P:endonucleolytic cleavage to generate mature 5'-end of SSU-rRNA from (SSU-rRNA, 5.8S rRNA, LSU-rRNA)"/>
    <property type="evidence" value="ECO:0007669"/>
    <property type="project" value="TreeGrafter"/>
</dbReference>
<dbReference type="Proteomes" id="UP001161017">
    <property type="component" value="Unassembled WGS sequence"/>
</dbReference>
<dbReference type="InterPro" id="IPR013934">
    <property type="entry name" value="Utp13_C"/>
</dbReference>
<feature type="repeat" description="WD" evidence="6">
    <location>
        <begin position="580"/>
        <end position="603"/>
    </location>
</feature>
<keyword evidence="3" id="KW-0677">Repeat</keyword>
<evidence type="ECO:0000256" key="7">
    <source>
        <dbReference type="SAM" id="MobiDB-lite"/>
    </source>
</evidence>
<dbReference type="GO" id="GO:0030686">
    <property type="term" value="C:90S preribosome"/>
    <property type="evidence" value="ECO:0007669"/>
    <property type="project" value="TreeGrafter"/>
</dbReference>
<feature type="repeat" description="WD" evidence="6">
    <location>
        <begin position="81"/>
        <end position="122"/>
    </location>
</feature>
<protein>
    <submittedName>
        <fullName evidence="9">U3 small nucleolar RNA-associated protein 13</fullName>
    </submittedName>
</protein>
<dbReference type="SMART" id="SM00320">
    <property type="entry name" value="WD40"/>
    <property type="match status" value="11"/>
</dbReference>
<dbReference type="SUPFAM" id="SSF50978">
    <property type="entry name" value="WD40 repeat-like"/>
    <property type="match status" value="2"/>
</dbReference>
<dbReference type="PRINTS" id="PR00320">
    <property type="entry name" value="GPROTEINBRPT"/>
</dbReference>
<proteinExistence type="predicted"/>
<dbReference type="PANTHER" id="PTHR19854:SF15">
    <property type="entry name" value="TRANSDUCIN BETA-LIKE PROTEIN 3"/>
    <property type="match status" value="1"/>
</dbReference>
<dbReference type="GO" id="GO:0032040">
    <property type="term" value="C:small-subunit processome"/>
    <property type="evidence" value="ECO:0007669"/>
    <property type="project" value="InterPro"/>
</dbReference>
<evidence type="ECO:0000256" key="6">
    <source>
        <dbReference type="PROSITE-ProRule" id="PRU00221"/>
    </source>
</evidence>
<feature type="compositionally biased region" description="Low complexity" evidence="7">
    <location>
        <begin position="571"/>
        <end position="580"/>
    </location>
</feature>
<evidence type="ECO:0000256" key="4">
    <source>
        <dbReference type="ARBA" id="ARBA00023242"/>
    </source>
</evidence>
<dbReference type="PANTHER" id="PTHR19854">
    <property type="entry name" value="TRANSDUCIN BETA-LIKE 3"/>
    <property type="match status" value="1"/>
</dbReference>
<dbReference type="InterPro" id="IPR036322">
    <property type="entry name" value="WD40_repeat_dom_sf"/>
</dbReference>
<evidence type="ECO:0000256" key="1">
    <source>
        <dbReference type="ARBA" id="ARBA00004604"/>
    </source>
</evidence>
<dbReference type="PROSITE" id="PS00678">
    <property type="entry name" value="WD_REPEATS_1"/>
    <property type="match status" value="1"/>
</dbReference>
<dbReference type="PROSITE" id="PS50082">
    <property type="entry name" value="WD_REPEATS_2"/>
    <property type="match status" value="7"/>
</dbReference>
<feature type="repeat" description="WD" evidence="6">
    <location>
        <begin position="200"/>
        <end position="232"/>
    </location>
</feature>
<dbReference type="AlphaFoldDB" id="A0AA43QRE4"/>
<evidence type="ECO:0000256" key="3">
    <source>
        <dbReference type="ARBA" id="ARBA00022737"/>
    </source>
</evidence>
<dbReference type="Pfam" id="PF08625">
    <property type="entry name" value="Utp13"/>
    <property type="match status" value="1"/>
</dbReference>
<dbReference type="GO" id="GO:0034511">
    <property type="term" value="F:U3 snoRNA binding"/>
    <property type="evidence" value="ECO:0007669"/>
    <property type="project" value="TreeGrafter"/>
</dbReference>
<sequence>MSNRQNVVTTYQPENVIQPVHTGGAIALDEEGIVLATSLEEDAALTDLNTGALLARVEGIYELRRLENESSTIDVLLKHSFKPHATPVVTIAIDESGTLLATGATDGSIKIWDIRAGYATHTFHGQNGVVSALLFFHASPRESQKTDKATKRKRSTQDIQRNDATLSSQDSTATLRLASGDEGGRIRIWNLHKRNAVATLESHVSVVRGFDYSPETESLISASRDKTVIVWDAVEWTTKRIIPVFEIVEAVGFLSGGNFLYTGGERGCVRLWTTATGSEATMEQEPGREANGIVSAMHNKKGQFILTINASQVIILRSVSDISKTAPSSKSISPLPIIRSISGTHDEVIDLAYVTPNRKFLALASSSEDVRIVSLSSSQTEQIPGKPPDYFGADVASLQGHSDVVICLTVDSTGCWLATGAKDNTARLWRIDQPSSRYEHYSTFTGHAESIGAIGLASTANVSLERDPLSHPPAFLITGSQDRTVKRWAIPKTAQSTSKAVYTRKAHDKDINAIALSPTGQLFASASQDRTIKIWSSEEGEAQGVLRGHKRGVWSVAFAPRDTPPIPGEDGSSTSTSRGLLLSSSGDKTLKLWNLGDYSCIRTMEGHTNSVLKVVWLPPPEPSATPDGEDQPARSKQTQQSSVASAGSDGLVKIWSVVSGECLATLDNHTDRIWALAFNPATRTLVSGGGDSVVTFWKDTSRETVAKRGRDQVERVEQDQELRNCEHEGRWREGIVLALQLNHPARLLGIFKRVVDTSPPEQGSLSGVVAVDEVLSSLADEQLLSLLLRVRDWNTNARTAPVAQRILNVIVRRYSPERLAKLGKRKGGKEVVEALKAYTERHYRRMEELWGESWIVEFLLGEMDQLSVQQGLDGSLESREQDTIRV</sequence>
<evidence type="ECO:0000259" key="8">
    <source>
        <dbReference type="Pfam" id="PF08625"/>
    </source>
</evidence>
<feature type="domain" description="U3 small nucleolar RNA-associated protein 13 C-terminal" evidence="8">
    <location>
        <begin position="719"/>
        <end position="863"/>
    </location>
</feature>
<feature type="repeat" description="WD" evidence="6">
    <location>
        <begin position="666"/>
        <end position="707"/>
    </location>
</feature>
<feature type="repeat" description="WD" evidence="6">
    <location>
        <begin position="504"/>
        <end position="545"/>
    </location>
</feature>
<accession>A0AA43QRE4</accession>
<comment type="subcellular location">
    <subcellularLocation>
        <location evidence="1">Nucleus</location>
        <location evidence="1">Nucleolus</location>
    </subcellularLocation>
</comment>
<evidence type="ECO:0000256" key="2">
    <source>
        <dbReference type="ARBA" id="ARBA00022574"/>
    </source>
</evidence>
<feature type="region of interest" description="Disordered" evidence="7">
    <location>
        <begin position="616"/>
        <end position="644"/>
    </location>
</feature>
<evidence type="ECO:0000313" key="10">
    <source>
        <dbReference type="Proteomes" id="UP001161017"/>
    </source>
</evidence>
<name>A0AA43QRE4_9LECA</name>
<feature type="compositionally biased region" description="Polar residues" evidence="7">
    <location>
        <begin position="157"/>
        <end position="167"/>
    </location>
</feature>
<gene>
    <name evidence="9" type="primary">utp13</name>
    <name evidence="9" type="ORF">OHK93_002364</name>
</gene>
<dbReference type="InterPro" id="IPR015943">
    <property type="entry name" value="WD40/YVTN_repeat-like_dom_sf"/>
</dbReference>
<feature type="repeat" description="WD" evidence="6">
    <location>
        <begin position="643"/>
        <end position="665"/>
    </location>
</feature>
<comment type="function">
    <text evidence="5">Component of the ASTRA complex involved in chromatin remodeling.</text>
</comment>
<dbReference type="CDD" id="cd00200">
    <property type="entry name" value="WD40"/>
    <property type="match status" value="1"/>
</dbReference>
<evidence type="ECO:0000256" key="5">
    <source>
        <dbReference type="ARBA" id="ARBA00037338"/>
    </source>
</evidence>
<dbReference type="InterPro" id="IPR001680">
    <property type="entry name" value="WD40_rpt"/>
</dbReference>
<keyword evidence="2 6" id="KW-0853">WD repeat</keyword>
<dbReference type="InterPro" id="IPR019775">
    <property type="entry name" value="WD40_repeat_CS"/>
</dbReference>
<dbReference type="Gene3D" id="2.130.10.10">
    <property type="entry name" value="YVTN repeat-like/Quinoprotein amine dehydrogenase"/>
    <property type="match status" value="5"/>
</dbReference>
<dbReference type="InterPro" id="IPR020472">
    <property type="entry name" value="WD40_PAC1"/>
</dbReference>
<keyword evidence="10" id="KW-1185">Reference proteome</keyword>
<feature type="compositionally biased region" description="Polar residues" evidence="7">
    <location>
        <begin position="634"/>
        <end position="644"/>
    </location>
</feature>
<feature type="repeat" description="WD" evidence="6">
    <location>
        <begin position="398"/>
        <end position="439"/>
    </location>
</feature>
<dbReference type="PROSITE" id="PS50294">
    <property type="entry name" value="WD_REPEATS_REGION"/>
    <property type="match status" value="5"/>
</dbReference>
<keyword evidence="4" id="KW-0539">Nucleus</keyword>
<feature type="region of interest" description="Disordered" evidence="7">
    <location>
        <begin position="558"/>
        <end position="580"/>
    </location>
</feature>
<feature type="region of interest" description="Disordered" evidence="7">
    <location>
        <begin position="143"/>
        <end position="167"/>
    </location>
</feature>
<comment type="caution">
    <text evidence="9">The sequence shown here is derived from an EMBL/GenBank/DDBJ whole genome shotgun (WGS) entry which is preliminary data.</text>
</comment>
<evidence type="ECO:0000313" key="9">
    <source>
        <dbReference type="EMBL" id="MDI1491157.1"/>
    </source>
</evidence>
<dbReference type="Pfam" id="PF00400">
    <property type="entry name" value="WD40"/>
    <property type="match status" value="7"/>
</dbReference>
<dbReference type="GO" id="GO:0000480">
    <property type="term" value="P:endonucleolytic cleavage in 5'-ETS of tricistronic rRNA transcript (SSU-rRNA, 5.8S rRNA, LSU-rRNA)"/>
    <property type="evidence" value="ECO:0007669"/>
    <property type="project" value="TreeGrafter"/>
</dbReference>